<organism evidence="1">
    <name type="scientific">Bacteriophage sp</name>
    <dbReference type="NCBI Taxonomy" id="38018"/>
    <lineage>
        <taxon>Viruses</taxon>
    </lineage>
</organism>
<reference evidence="1" key="1">
    <citation type="journal article" date="2021" name="Proc. Natl. Acad. Sci. U.S.A.">
        <title>A Catalog of Tens of Thousands of Viruses from Human Metagenomes Reveals Hidden Associations with Chronic Diseases.</title>
        <authorList>
            <person name="Tisza M.J."/>
            <person name="Buck C.B."/>
        </authorList>
    </citation>
    <scope>NUCLEOTIDE SEQUENCE</scope>
    <source>
        <strain evidence="1">CtOZu12</strain>
    </source>
</reference>
<dbReference type="EMBL" id="BK029940">
    <property type="protein sequence ID" value="DAD55755.1"/>
    <property type="molecule type" value="Genomic_DNA"/>
</dbReference>
<accession>A0A8D9PEK9</accession>
<protein>
    <submittedName>
        <fullName evidence="1">Uncharacterized protein</fullName>
    </submittedName>
</protein>
<name>A0A8D9PEK9_9VIRU</name>
<sequence length="34" mass="4038">MLDECNITQTTTLVKYFVKISFKYLTPLRKESII</sequence>
<proteinExistence type="predicted"/>
<evidence type="ECO:0000313" key="1">
    <source>
        <dbReference type="EMBL" id="DAD55755.1"/>
    </source>
</evidence>